<dbReference type="EMBL" id="GBRH01210508">
    <property type="protein sequence ID" value="JAD87387.1"/>
    <property type="molecule type" value="Transcribed_RNA"/>
</dbReference>
<reference evidence="1" key="1">
    <citation type="submission" date="2014-09" db="EMBL/GenBank/DDBJ databases">
        <authorList>
            <person name="Magalhaes I.L.F."/>
            <person name="Oliveira U."/>
            <person name="Santos F.R."/>
            <person name="Vidigal T.H.D.A."/>
            <person name="Brescovit A.D."/>
            <person name="Santos A.J."/>
        </authorList>
    </citation>
    <scope>NUCLEOTIDE SEQUENCE</scope>
    <source>
        <tissue evidence="1">Shoot tissue taken approximately 20 cm above the soil surface</tissue>
    </source>
</reference>
<dbReference type="AlphaFoldDB" id="A0A0A9DUD3"/>
<protein>
    <submittedName>
        <fullName evidence="1">Uncharacterized protein</fullName>
    </submittedName>
</protein>
<reference evidence="1" key="2">
    <citation type="journal article" date="2015" name="Data Brief">
        <title>Shoot transcriptome of the giant reed, Arundo donax.</title>
        <authorList>
            <person name="Barrero R.A."/>
            <person name="Guerrero F.D."/>
            <person name="Moolhuijzen P."/>
            <person name="Goolsby J.A."/>
            <person name="Tidwell J."/>
            <person name="Bellgard S.E."/>
            <person name="Bellgard M.I."/>
        </authorList>
    </citation>
    <scope>NUCLEOTIDE SEQUENCE</scope>
    <source>
        <tissue evidence="1">Shoot tissue taken approximately 20 cm above the soil surface</tissue>
    </source>
</reference>
<evidence type="ECO:0000313" key="1">
    <source>
        <dbReference type="EMBL" id="JAD87387.1"/>
    </source>
</evidence>
<organism evidence="1">
    <name type="scientific">Arundo donax</name>
    <name type="common">Giant reed</name>
    <name type="synonym">Donax arundinaceus</name>
    <dbReference type="NCBI Taxonomy" id="35708"/>
    <lineage>
        <taxon>Eukaryota</taxon>
        <taxon>Viridiplantae</taxon>
        <taxon>Streptophyta</taxon>
        <taxon>Embryophyta</taxon>
        <taxon>Tracheophyta</taxon>
        <taxon>Spermatophyta</taxon>
        <taxon>Magnoliopsida</taxon>
        <taxon>Liliopsida</taxon>
        <taxon>Poales</taxon>
        <taxon>Poaceae</taxon>
        <taxon>PACMAD clade</taxon>
        <taxon>Arundinoideae</taxon>
        <taxon>Arundineae</taxon>
        <taxon>Arundo</taxon>
    </lineage>
</organism>
<accession>A0A0A9DUD3</accession>
<name>A0A0A9DUD3_ARUDO</name>
<sequence length="21" mass="2472">MLYLVQKHYCGDLSFRAISVK</sequence>
<proteinExistence type="predicted"/>